<reference evidence="2 3" key="1">
    <citation type="submission" date="2019-09" db="EMBL/GenBank/DDBJ databases">
        <title>Whole genome sequences of isolates from the Mars Exploration Rovers.</title>
        <authorList>
            <person name="Seuylemezian A."/>
            <person name="Vaishampayan P."/>
        </authorList>
    </citation>
    <scope>NUCLEOTIDE SEQUENCE [LARGE SCALE GENOMIC DNA]</scope>
    <source>
        <strain evidence="2 3">MER_TA_151</strain>
    </source>
</reference>
<feature type="transmembrane region" description="Helical" evidence="1">
    <location>
        <begin position="71"/>
        <end position="92"/>
    </location>
</feature>
<evidence type="ECO:0000313" key="2">
    <source>
        <dbReference type="EMBL" id="KAA9032378.1"/>
    </source>
</evidence>
<feature type="transmembrane region" description="Helical" evidence="1">
    <location>
        <begin position="196"/>
        <end position="215"/>
    </location>
</feature>
<feature type="transmembrane region" description="Helical" evidence="1">
    <location>
        <begin position="46"/>
        <end position="64"/>
    </location>
</feature>
<dbReference type="EMBL" id="VYKL01000003">
    <property type="protein sequence ID" value="KAA9032378.1"/>
    <property type="molecule type" value="Genomic_DNA"/>
</dbReference>
<name>A0A5J5I8B6_9BACI</name>
<feature type="transmembrane region" description="Helical" evidence="1">
    <location>
        <begin position="308"/>
        <end position="325"/>
    </location>
</feature>
<evidence type="ECO:0000256" key="1">
    <source>
        <dbReference type="SAM" id="Phobius"/>
    </source>
</evidence>
<dbReference type="Proteomes" id="UP000326671">
    <property type="component" value="Unassembled WGS sequence"/>
</dbReference>
<organism evidence="2 3">
    <name type="scientific">Niallia endozanthoxylica</name>
    <dbReference type="NCBI Taxonomy" id="2036016"/>
    <lineage>
        <taxon>Bacteria</taxon>
        <taxon>Bacillati</taxon>
        <taxon>Bacillota</taxon>
        <taxon>Bacilli</taxon>
        <taxon>Bacillales</taxon>
        <taxon>Bacillaceae</taxon>
        <taxon>Niallia</taxon>
    </lineage>
</organism>
<feature type="transmembrane region" description="Helical" evidence="1">
    <location>
        <begin position="125"/>
        <end position="146"/>
    </location>
</feature>
<feature type="transmembrane region" description="Helical" evidence="1">
    <location>
        <begin position="345"/>
        <end position="378"/>
    </location>
</feature>
<feature type="transmembrane region" description="Helical" evidence="1">
    <location>
        <begin position="390"/>
        <end position="408"/>
    </location>
</feature>
<accession>A0A5J5I8B6</accession>
<feature type="transmembrane region" description="Helical" evidence="1">
    <location>
        <begin position="243"/>
        <end position="260"/>
    </location>
</feature>
<dbReference type="AlphaFoldDB" id="A0A5J5I8B6"/>
<gene>
    <name evidence="2" type="ORF">F4V44_00235</name>
</gene>
<feature type="transmembrane region" description="Helical" evidence="1">
    <location>
        <begin position="266"/>
        <end position="287"/>
    </location>
</feature>
<proteinExistence type="predicted"/>
<feature type="transmembrane region" description="Helical" evidence="1">
    <location>
        <begin position="12"/>
        <end position="40"/>
    </location>
</feature>
<sequence length="449" mass="50943">MKVFVYAAVPILYILNLFLSVFVLDLLIMIFSILSILLSYRQANRLYSTVGTIFLVIGLGLWSYSSFSLELLLTAFHQMAGILGLFVVLPFIQSMIRVGRYDKSMNKLLHYRVQTVHGVYCRTSLGVYILSVFLAIAAIPIGAHSFGKRIPVVVNEVRQRFLNSSMIRPFALALFWSPIEMVVLIGVDATNADYEVILPILLGMSLLFLISDWLLQRRKYNLSIHQDQVEPFIEFPRKEIKKSLQLLIAILLLFGAVVLVNRLFGYGMLISIIFILAPFSLVWSVCIRKLPLLLRRLKRTWPEGVEKMANFNLLFLSASFFLTMVQKSPISELLNRILVAQFNYMHLLIFCIFVSLMLWFLSYLGIHAVVLIVLLANILNPFFVGNENGLAFLLIATLLALLMVNPFNVVSSMMTSILGIHPIKLVRWNLGFAVCLILAVDLIAYVLLL</sequence>
<keyword evidence="1" id="KW-1133">Transmembrane helix</keyword>
<evidence type="ECO:0000313" key="3">
    <source>
        <dbReference type="Proteomes" id="UP000326671"/>
    </source>
</evidence>
<keyword evidence="3" id="KW-1185">Reference proteome</keyword>
<feature type="transmembrane region" description="Helical" evidence="1">
    <location>
        <begin position="428"/>
        <end position="448"/>
    </location>
</feature>
<protein>
    <submittedName>
        <fullName evidence="2">Uncharacterized protein</fullName>
    </submittedName>
</protein>
<keyword evidence="1" id="KW-0472">Membrane</keyword>
<keyword evidence="1" id="KW-0812">Transmembrane</keyword>
<dbReference type="RefSeq" id="WP_150437982.1">
    <property type="nucleotide sequence ID" value="NZ_VYKL01000003.1"/>
</dbReference>
<dbReference type="OrthoDB" id="2960907at2"/>
<comment type="caution">
    <text evidence="2">The sequence shown here is derived from an EMBL/GenBank/DDBJ whole genome shotgun (WGS) entry which is preliminary data.</text>
</comment>